<sequence length="428" mass="46501">MRAAYDKTKGPVLSLGPRQDASRQDRGPSPSVWTSPVTLPIPAEDDSRNAVEAAVRNLADINTLPSSLSLESAPVVAEWVSMKRGALAAEDDTPKSHFYALSRDVQSNCTVVFVHGGAFFSNGLGSSRPTAAKLSKESGGRVIALDYRLAPQTAFPNQILDLLHLYLSLLHPPPGAFHDAVPSSSIVLAGESSGACIVLGLLQVLLQLRLQTITFHGQTFAPIPMPAGTTVLSPQADLALCLPSWNTNRDFDIWSESAPYVKADFPADAIWPSSPPREELYCGASLFAHPMVSVCTAKSWAGSPPLWFGVGQERMADSAMIVAQTAARDGVCVWWDQYEAMPHCWPFIMPKMPHSVHVFGRWGRACKDMVEQNGLRSRGSWFDVDRLKESARDVKGLTGLNSREAKTIIEAKAKTSKVYYGKKLSAQL</sequence>
<dbReference type="EMBL" id="ML977330">
    <property type="protein sequence ID" value="KAF2112616.1"/>
    <property type="molecule type" value="Genomic_DNA"/>
</dbReference>
<evidence type="ECO:0000256" key="1">
    <source>
        <dbReference type="ARBA" id="ARBA00022801"/>
    </source>
</evidence>
<protein>
    <submittedName>
        <fullName evidence="4">Alpha/Beta hydrolase protein</fullName>
    </submittedName>
</protein>
<dbReference type="InterPro" id="IPR029058">
    <property type="entry name" value="AB_hydrolase_fold"/>
</dbReference>
<dbReference type="GO" id="GO:0016787">
    <property type="term" value="F:hydrolase activity"/>
    <property type="evidence" value="ECO:0007669"/>
    <property type="project" value="UniProtKB-KW"/>
</dbReference>
<dbReference type="AlphaFoldDB" id="A0A6A5Z0H3"/>
<evidence type="ECO:0000313" key="4">
    <source>
        <dbReference type="EMBL" id="KAF2112616.1"/>
    </source>
</evidence>
<dbReference type="OrthoDB" id="5354320at2759"/>
<evidence type="ECO:0000313" key="5">
    <source>
        <dbReference type="Proteomes" id="UP000799770"/>
    </source>
</evidence>
<dbReference type="PANTHER" id="PTHR48081:SF8">
    <property type="entry name" value="ALPHA_BETA HYDROLASE FOLD-3 DOMAIN-CONTAINING PROTEIN-RELATED"/>
    <property type="match status" value="1"/>
</dbReference>
<reference evidence="4" key="1">
    <citation type="journal article" date="2020" name="Stud. Mycol.">
        <title>101 Dothideomycetes genomes: a test case for predicting lifestyles and emergence of pathogens.</title>
        <authorList>
            <person name="Haridas S."/>
            <person name="Albert R."/>
            <person name="Binder M."/>
            <person name="Bloem J."/>
            <person name="Labutti K."/>
            <person name="Salamov A."/>
            <person name="Andreopoulos B."/>
            <person name="Baker S."/>
            <person name="Barry K."/>
            <person name="Bills G."/>
            <person name="Bluhm B."/>
            <person name="Cannon C."/>
            <person name="Castanera R."/>
            <person name="Culley D."/>
            <person name="Daum C."/>
            <person name="Ezra D."/>
            <person name="Gonzalez J."/>
            <person name="Henrissat B."/>
            <person name="Kuo A."/>
            <person name="Liang C."/>
            <person name="Lipzen A."/>
            <person name="Lutzoni F."/>
            <person name="Magnuson J."/>
            <person name="Mondo S."/>
            <person name="Nolan M."/>
            <person name="Ohm R."/>
            <person name="Pangilinan J."/>
            <person name="Park H.-J."/>
            <person name="Ramirez L."/>
            <person name="Alfaro M."/>
            <person name="Sun H."/>
            <person name="Tritt A."/>
            <person name="Yoshinaga Y."/>
            <person name="Zwiers L.-H."/>
            <person name="Turgeon B."/>
            <person name="Goodwin S."/>
            <person name="Spatafora J."/>
            <person name="Crous P."/>
            <person name="Grigoriev I."/>
        </authorList>
    </citation>
    <scope>NUCLEOTIDE SEQUENCE</scope>
    <source>
        <strain evidence="4">CBS 627.86</strain>
    </source>
</reference>
<dbReference type="InterPro" id="IPR013094">
    <property type="entry name" value="AB_hydrolase_3"/>
</dbReference>
<evidence type="ECO:0000259" key="3">
    <source>
        <dbReference type="Pfam" id="PF07859"/>
    </source>
</evidence>
<dbReference type="SUPFAM" id="SSF53474">
    <property type="entry name" value="alpha/beta-Hydrolases"/>
    <property type="match status" value="1"/>
</dbReference>
<dbReference type="Gene3D" id="3.40.50.1820">
    <property type="entry name" value="alpha/beta hydrolase"/>
    <property type="match status" value="1"/>
</dbReference>
<keyword evidence="5" id="KW-1185">Reference proteome</keyword>
<keyword evidence="1 4" id="KW-0378">Hydrolase</keyword>
<name>A0A6A5Z0H3_9PLEO</name>
<feature type="domain" description="Alpha/beta hydrolase fold-3" evidence="3">
    <location>
        <begin position="111"/>
        <end position="345"/>
    </location>
</feature>
<accession>A0A6A5Z0H3</accession>
<feature type="region of interest" description="Disordered" evidence="2">
    <location>
        <begin position="1"/>
        <end position="36"/>
    </location>
</feature>
<dbReference type="InterPro" id="IPR050300">
    <property type="entry name" value="GDXG_lipolytic_enzyme"/>
</dbReference>
<dbReference type="Pfam" id="PF07859">
    <property type="entry name" value="Abhydrolase_3"/>
    <property type="match status" value="1"/>
</dbReference>
<organism evidence="4 5">
    <name type="scientific">Lophiotrema nucula</name>
    <dbReference type="NCBI Taxonomy" id="690887"/>
    <lineage>
        <taxon>Eukaryota</taxon>
        <taxon>Fungi</taxon>
        <taxon>Dikarya</taxon>
        <taxon>Ascomycota</taxon>
        <taxon>Pezizomycotina</taxon>
        <taxon>Dothideomycetes</taxon>
        <taxon>Pleosporomycetidae</taxon>
        <taxon>Pleosporales</taxon>
        <taxon>Lophiotremataceae</taxon>
        <taxon>Lophiotrema</taxon>
    </lineage>
</organism>
<proteinExistence type="predicted"/>
<evidence type="ECO:0000256" key="2">
    <source>
        <dbReference type="SAM" id="MobiDB-lite"/>
    </source>
</evidence>
<dbReference type="PANTHER" id="PTHR48081">
    <property type="entry name" value="AB HYDROLASE SUPERFAMILY PROTEIN C4A8.06C"/>
    <property type="match status" value="1"/>
</dbReference>
<dbReference type="Proteomes" id="UP000799770">
    <property type="component" value="Unassembled WGS sequence"/>
</dbReference>
<gene>
    <name evidence="4" type="ORF">BDV96DRAFT_648868</name>
</gene>